<comment type="caution">
    <text evidence="3">The sequence shown here is derived from an EMBL/GenBank/DDBJ whole genome shotgun (WGS) entry which is preliminary data.</text>
</comment>
<reference evidence="3 4" key="2">
    <citation type="submission" date="2019-11" db="EMBL/GenBank/DDBJ databases">
        <title>A de novo genome assembly of a pear dwarfing rootstock.</title>
        <authorList>
            <person name="Wang F."/>
            <person name="Wang J."/>
            <person name="Li S."/>
            <person name="Zhang Y."/>
            <person name="Fang M."/>
            <person name="Ma L."/>
            <person name="Zhao Y."/>
            <person name="Jiang S."/>
        </authorList>
    </citation>
    <scope>NUCLEOTIDE SEQUENCE [LARGE SCALE GENOMIC DNA]</scope>
    <source>
        <strain evidence="3">S2</strain>
        <tissue evidence="3">Leaf</tissue>
    </source>
</reference>
<accession>A0A5N5FR12</accession>
<name>A0A5N5FR12_9ROSA</name>
<feature type="transmembrane region" description="Helical" evidence="1">
    <location>
        <begin position="142"/>
        <end position="162"/>
    </location>
</feature>
<evidence type="ECO:0000313" key="3">
    <source>
        <dbReference type="EMBL" id="KAB2603820.1"/>
    </source>
</evidence>
<dbReference type="PANTHER" id="PTHR31373:SF17">
    <property type="entry name" value="OS06G0652100 PROTEIN"/>
    <property type="match status" value="1"/>
</dbReference>
<dbReference type="EMBL" id="SMOL01000676">
    <property type="protein sequence ID" value="KAB2603820.1"/>
    <property type="molecule type" value="Genomic_DNA"/>
</dbReference>
<dbReference type="OrthoDB" id="444029at2759"/>
<dbReference type="PANTHER" id="PTHR31373">
    <property type="entry name" value="OS06G0652100 PROTEIN"/>
    <property type="match status" value="1"/>
</dbReference>
<keyword evidence="1" id="KW-0812">Transmembrane</keyword>
<dbReference type="Pfam" id="PF25043">
    <property type="entry name" value="DUF7788"/>
    <property type="match status" value="1"/>
</dbReference>
<evidence type="ECO:0000313" key="4">
    <source>
        <dbReference type="Proteomes" id="UP000327157"/>
    </source>
</evidence>
<gene>
    <name evidence="3" type="ORF">D8674_037751</name>
</gene>
<evidence type="ECO:0000256" key="1">
    <source>
        <dbReference type="SAM" id="Phobius"/>
    </source>
</evidence>
<dbReference type="AlphaFoldDB" id="A0A5N5FR12"/>
<keyword evidence="1" id="KW-0472">Membrane</keyword>
<sequence>MAVTAAAASATCNLNHTRNFLSSKPHFNSIFGSSRNFPAKSRSSTIVSMAPQKKVNKLDSGWEKKWYGAGIFYEGAEEVEVDVFKKLEKRKVLSNVEKAGLLSKAEELGVTLSSIEKLGLFSKAEELGLLSLLEKVAGFSPAALASAALPILVAAVVAVVVIPDDSAALVAAQAVVAGVLGAGAAGLLVGSVVLDVCTICPSLLAGVDLLLVVEMQLICNRRADGLDRNAGYGGILASPNHHETLAHSVMSVAGLFVDLTDHLEKKAEQQQRQFMRMDNKGWHRNANFQKVFDLILEMAVNANSKPEQMIKKLYLFTSDQDFDDASDLFWDLRCDENVGVTAMSGNSEDFVECFLDNDGDVDPEQVMKVAISGEGYQNLAVVD</sequence>
<feature type="transmembrane region" description="Helical" evidence="1">
    <location>
        <begin position="174"/>
        <end position="194"/>
    </location>
</feature>
<dbReference type="Proteomes" id="UP000327157">
    <property type="component" value="Unassembled WGS sequence"/>
</dbReference>
<protein>
    <recommendedName>
        <fullName evidence="2">DUF7788 domain-containing protein</fullName>
    </recommendedName>
</protein>
<organism evidence="3 4">
    <name type="scientific">Pyrus ussuriensis x Pyrus communis</name>
    <dbReference type="NCBI Taxonomy" id="2448454"/>
    <lineage>
        <taxon>Eukaryota</taxon>
        <taxon>Viridiplantae</taxon>
        <taxon>Streptophyta</taxon>
        <taxon>Embryophyta</taxon>
        <taxon>Tracheophyta</taxon>
        <taxon>Spermatophyta</taxon>
        <taxon>Magnoliopsida</taxon>
        <taxon>eudicotyledons</taxon>
        <taxon>Gunneridae</taxon>
        <taxon>Pentapetalae</taxon>
        <taxon>rosids</taxon>
        <taxon>fabids</taxon>
        <taxon>Rosales</taxon>
        <taxon>Rosaceae</taxon>
        <taxon>Amygdaloideae</taxon>
        <taxon>Maleae</taxon>
        <taxon>Pyrus</taxon>
    </lineage>
</organism>
<dbReference type="InterPro" id="IPR056690">
    <property type="entry name" value="DUF7788"/>
</dbReference>
<dbReference type="InterPro" id="IPR009500">
    <property type="entry name" value="DUF1118"/>
</dbReference>
<reference evidence="3 4" key="1">
    <citation type="submission" date="2019-09" db="EMBL/GenBank/DDBJ databases">
        <authorList>
            <person name="Ou C."/>
        </authorList>
    </citation>
    <scope>NUCLEOTIDE SEQUENCE [LARGE SCALE GENOMIC DNA]</scope>
    <source>
        <strain evidence="3">S2</strain>
        <tissue evidence="3">Leaf</tissue>
    </source>
</reference>
<evidence type="ECO:0000259" key="2">
    <source>
        <dbReference type="Pfam" id="PF25043"/>
    </source>
</evidence>
<keyword evidence="1" id="KW-1133">Transmembrane helix</keyword>
<keyword evidence="4" id="KW-1185">Reference proteome</keyword>
<dbReference type="InterPro" id="IPR011205">
    <property type="entry name" value="UCP015417_vWA"/>
</dbReference>
<proteinExistence type="predicted"/>
<feature type="domain" description="DUF7788" evidence="2">
    <location>
        <begin position="268"/>
        <end position="326"/>
    </location>
</feature>
<dbReference type="Pfam" id="PF06549">
    <property type="entry name" value="DUF1118"/>
    <property type="match status" value="1"/>
</dbReference>